<evidence type="ECO:0000256" key="8">
    <source>
        <dbReference type="SAM" id="SignalP"/>
    </source>
</evidence>
<evidence type="ECO:0000256" key="1">
    <source>
        <dbReference type="ARBA" id="ARBA00022448"/>
    </source>
</evidence>
<keyword evidence="4" id="KW-0249">Electron transport</keyword>
<protein>
    <submittedName>
        <fullName evidence="9">Cytochrome C</fullName>
    </submittedName>
</protein>
<feature type="binding site" description="covalent" evidence="7">
    <location>
        <position position="136"/>
    </location>
    <ligand>
        <name>heme c</name>
        <dbReference type="ChEBI" id="CHEBI:61717"/>
    </ligand>
</feature>
<keyword evidence="3 6" id="KW-0479">Metal-binding</keyword>
<name>A0A161R7M1_9PROT</name>
<dbReference type="Proteomes" id="UP000257706">
    <property type="component" value="Unassembled WGS sequence"/>
</dbReference>
<keyword evidence="1" id="KW-0813">Transport</keyword>
<dbReference type="GO" id="GO:0005506">
    <property type="term" value="F:iron ion binding"/>
    <property type="evidence" value="ECO:0007669"/>
    <property type="project" value="InterPro"/>
</dbReference>
<evidence type="ECO:0000313" key="11">
    <source>
        <dbReference type="Proteomes" id="UP000075787"/>
    </source>
</evidence>
<comment type="caution">
    <text evidence="10">The sequence shown here is derived from an EMBL/GenBank/DDBJ whole genome shotgun (WGS) entry which is preliminary data.</text>
</comment>
<feature type="signal peptide" evidence="8">
    <location>
        <begin position="1"/>
        <end position="24"/>
    </location>
</feature>
<organism evidence="10 11">
    <name type="scientific">Tistrella mobilis</name>
    <dbReference type="NCBI Taxonomy" id="171437"/>
    <lineage>
        <taxon>Bacteria</taxon>
        <taxon>Pseudomonadati</taxon>
        <taxon>Pseudomonadota</taxon>
        <taxon>Alphaproteobacteria</taxon>
        <taxon>Geminicoccales</taxon>
        <taxon>Geminicoccaceae</taxon>
        <taxon>Tistrella</taxon>
    </lineage>
</organism>
<dbReference type="GeneID" id="97240032"/>
<dbReference type="InterPro" id="IPR010980">
    <property type="entry name" value="Cyt_c/b562"/>
</dbReference>
<dbReference type="SUPFAM" id="SSF47175">
    <property type="entry name" value="Cytochromes"/>
    <property type="match status" value="1"/>
</dbReference>
<dbReference type="GO" id="GO:0042597">
    <property type="term" value="C:periplasmic space"/>
    <property type="evidence" value="ECO:0007669"/>
    <property type="project" value="InterPro"/>
</dbReference>
<dbReference type="Gene3D" id="1.20.120.10">
    <property type="entry name" value="Cytochrome c/b562"/>
    <property type="match status" value="1"/>
</dbReference>
<dbReference type="AlphaFoldDB" id="A0A161R7M1"/>
<comment type="PTM">
    <text evidence="7">Binds 1 heme group per subunit.</text>
</comment>
<evidence type="ECO:0000256" key="6">
    <source>
        <dbReference type="PIRSR" id="PIRSR000027-1"/>
    </source>
</evidence>
<reference evidence="9 12" key="2">
    <citation type="journal article" date="2018" name="Nat. Biotechnol.">
        <title>A standardized bacterial taxonomy based on genome phylogeny substantially revises the tree of life.</title>
        <authorList>
            <person name="Parks D.H."/>
            <person name="Chuvochina M."/>
            <person name="Waite D.W."/>
            <person name="Rinke C."/>
            <person name="Skarshewski A."/>
            <person name="Chaumeil P.A."/>
            <person name="Hugenholtz P."/>
        </authorList>
    </citation>
    <scope>NUCLEOTIDE SEQUENCE [LARGE SCALE GENOMIC DNA]</scope>
    <source>
        <strain evidence="9">UBA8739</strain>
    </source>
</reference>
<dbReference type="Pfam" id="PF01322">
    <property type="entry name" value="Cytochrom_C_2"/>
    <property type="match status" value="1"/>
</dbReference>
<dbReference type="RefSeq" id="WP_062761742.1">
    <property type="nucleotide sequence ID" value="NZ_CP121027.1"/>
</dbReference>
<dbReference type="Proteomes" id="UP000075787">
    <property type="component" value="Unassembled WGS sequence"/>
</dbReference>
<dbReference type="InterPro" id="IPR015984">
    <property type="entry name" value="Cyt_c_prime_subgr"/>
</dbReference>
<feature type="binding site" description="covalent" evidence="7">
    <location>
        <position position="139"/>
    </location>
    <ligand>
        <name>heme c</name>
        <dbReference type="ChEBI" id="CHEBI:61717"/>
    </ligand>
</feature>
<feature type="chain" id="PRO_5036301047" evidence="8">
    <location>
        <begin position="25"/>
        <end position="146"/>
    </location>
</feature>
<evidence type="ECO:0000313" key="12">
    <source>
        <dbReference type="Proteomes" id="UP000257706"/>
    </source>
</evidence>
<dbReference type="OrthoDB" id="9811729at2"/>
<dbReference type="InterPro" id="IPR012127">
    <property type="entry name" value="Cyt_c_prime"/>
</dbReference>
<gene>
    <name evidence="10" type="ORF">AUP44_21395</name>
    <name evidence="9" type="ORF">DCK97_21520</name>
</gene>
<dbReference type="GO" id="GO:0020037">
    <property type="term" value="F:heme binding"/>
    <property type="evidence" value="ECO:0007669"/>
    <property type="project" value="InterPro"/>
</dbReference>
<dbReference type="GO" id="GO:0022900">
    <property type="term" value="P:electron transport chain"/>
    <property type="evidence" value="ECO:0007669"/>
    <property type="project" value="InterPro"/>
</dbReference>
<dbReference type="PRINTS" id="PR00608">
    <property type="entry name" value="CYTCHROMECII"/>
</dbReference>
<evidence type="ECO:0000256" key="7">
    <source>
        <dbReference type="PIRSR" id="PIRSR000027-2"/>
    </source>
</evidence>
<dbReference type="EMBL" id="LPZR01000034">
    <property type="protein sequence ID" value="KYO57037.1"/>
    <property type="molecule type" value="Genomic_DNA"/>
</dbReference>
<evidence type="ECO:0000256" key="4">
    <source>
        <dbReference type="ARBA" id="ARBA00022982"/>
    </source>
</evidence>
<dbReference type="PIRSF" id="PIRSF000027">
    <property type="entry name" value="Cytc_c_prime"/>
    <property type="match status" value="1"/>
</dbReference>
<keyword evidence="5 6" id="KW-0408">Iron</keyword>
<dbReference type="GO" id="GO:0009055">
    <property type="term" value="F:electron transfer activity"/>
    <property type="evidence" value="ECO:0007669"/>
    <property type="project" value="InterPro"/>
</dbReference>
<evidence type="ECO:0000313" key="10">
    <source>
        <dbReference type="EMBL" id="KYO57037.1"/>
    </source>
</evidence>
<reference evidence="10 11" key="1">
    <citation type="submission" date="2015-12" db="EMBL/GenBank/DDBJ databases">
        <title>Genome sequence of Tistrella mobilis MCCC 1A02139.</title>
        <authorList>
            <person name="Lu L."/>
            <person name="Lai Q."/>
            <person name="Shao Z."/>
            <person name="Qian P."/>
        </authorList>
    </citation>
    <scope>NUCLEOTIDE SEQUENCE [LARGE SCALE GENOMIC DNA]</scope>
    <source>
        <strain evidence="10 11">MCCC 1A02139</strain>
    </source>
</reference>
<evidence type="ECO:0000256" key="5">
    <source>
        <dbReference type="ARBA" id="ARBA00023004"/>
    </source>
</evidence>
<keyword evidence="8" id="KW-0732">Signal</keyword>
<sequence length="146" mass="14937">MTLLTRIGAACALTVTIAAGVAYAQSDVIKERQDGFQAIRKQLGAVKATVEGGGPADAVVAPAEAMIAYAERIPSLFPAGSDSGDTKALATVWTDRAGFEAAARNFRQAAQELADTGRSGDMDAVAAAFGDVGKACGACHNDYRGK</sequence>
<dbReference type="InterPro" id="IPR002321">
    <property type="entry name" value="Cyt_c_II"/>
</dbReference>
<keyword evidence="2 7" id="KW-0349">Heme</keyword>
<dbReference type="PROSITE" id="PS51009">
    <property type="entry name" value="CYTCII"/>
    <property type="match status" value="1"/>
</dbReference>
<feature type="binding site" description="axial binding residue" evidence="6">
    <location>
        <position position="140"/>
    </location>
    <ligand>
        <name>heme c</name>
        <dbReference type="ChEBI" id="CHEBI:61717"/>
    </ligand>
    <ligandPart>
        <name>Fe</name>
        <dbReference type="ChEBI" id="CHEBI:18248"/>
    </ligandPart>
</feature>
<evidence type="ECO:0000256" key="3">
    <source>
        <dbReference type="ARBA" id="ARBA00022723"/>
    </source>
</evidence>
<evidence type="ECO:0000313" key="9">
    <source>
        <dbReference type="EMBL" id="HAE49998.1"/>
    </source>
</evidence>
<evidence type="ECO:0000256" key="2">
    <source>
        <dbReference type="ARBA" id="ARBA00022617"/>
    </source>
</evidence>
<proteinExistence type="predicted"/>
<dbReference type="EMBL" id="DMAI01000354">
    <property type="protein sequence ID" value="HAE49998.1"/>
    <property type="molecule type" value="Genomic_DNA"/>
</dbReference>
<accession>A0A161R7M1</accession>